<evidence type="ECO:0000313" key="5">
    <source>
        <dbReference type="EMBL" id="RCI06720.1"/>
    </source>
</evidence>
<dbReference type="CDD" id="cd16454">
    <property type="entry name" value="RING-H2_PA-TM-RING"/>
    <property type="match status" value="1"/>
</dbReference>
<proteinExistence type="predicted"/>
<accession>A0A367KX90</accession>
<gene>
    <name evidence="5" type="ORF">CU098_013695</name>
</gene>
<dbReference type="AlphaFoldDB" id="A0A367KX90"/>
<keyword evidence="3" id="KW-0472">Membrane</keyword>
<feature type="transmembrane region" description="Helical" evidence="3">
    <location>
        <begin position="72"/>
        <end position="90"/>
    </location>
</feature>
<dbReference type="PANTHER" id="PTHR46225">
    <property type="entry name" value="C3H4 TYPE ZINC FINGER PROTEIN"/>
    <property type="match status" value="1"/>
</dbReference>
<feature type="transmembrane region" description="Helical" evidence="3">
    <location>
        <begin position="120"/>
        <end position="137"/>
    </location>
</feature>
<dbReference type="SMART" id="SM00184">
    <property type="entry name" value="RING"/>
    <property type="match status" value="1"/>
</dbReference>
<protein>
    <recommendedName>
        <fullName evidence="4">RING-type domain-containing protein</fullName>
    </recommendedName>
</protein>
<keyword evidence="1" id="KW-0862">Zinc</keyword>
<sequence>MDVNNPENANSSRIVRSNWLMFSWNRISRANKAVLVMSLLLVMIQIAATVIVLAIGNSNEIRTPSCGEPLELYLIIYVVRVGLTFPLIIYQHLSRTSRRQVAGEQPSNLMSGWAYRLKSLLDLFAILWFIVGNYLVFSPSDCSNSASLYYYTILVWVILGYTLLLVPVVICISIIFCLPVVLVAMRAFNINVSTLAEGGTKEDLAKIPIFRYKSEEEESPEPSASSSSEGDVKLKRKPSFTRKWMKDHQSTSKDEDSKIDNLTISRSEDAVCSICLSEYENDDLLCKLWCGHIYHKDCVQEWLSLNTKCPLCKRDFRGKDFIQHGSEEEEGGY</sequence>
<organism evidence="5 6">
    <name type="scientific">Rhizopus stolonifer</name>
    <name type="common">Rhizopus nigricans</name>
    <dbReference type="NCBI Taxonomy" id="4846"/>
    <lineage>
        <taxon>Eukaryota</taxon>
        <taxon>Fungi</taxon>
        <taxon>Fungi incertae sedis</taxon>
        <taxon>Mucoromycota</taxon>
        <taxon>Mucoromycotina</taxon>
        <taxon>Mucoromycetes</taxon>
        <taxon>Mucorales</taxon>
        <taxon>Mucorineae</taxon>
        <taxon>Rhizopodaceae</taxon>
        <taxon>Rhizopus</taxon>
    </lineage>
</organism>
<keyword evidence="6" id="KW-1185">Reference proteome</keyword>
<evidence type="ECO:0000259" key="4">
    <source>
        <dbReference type="PROSITE" id="PS50089"/>
    </source>
</evidence>
<keyword evidence="1" id="KW-0863">Zinc-finger</keyword>
<dbReference type="PANTHER" id="PTHR46225:SF19">
    <property type="entry name" value="RING-TYPE DOMAIN-CONTAINING PROTEIN"/>
    <property type="match status" value="1"/>
</dbReference>
<evidence type="ECO:0000313" key="6">
    <source>
        <dbReference type="Proteomes" id="UP000253551"/>
    </source>
</evidence>
<dbReference type="Gene3D" id="3.30.40.10">
    <property type="entry name" value="Zinc/RING finger domain, C3HC4 (zinc finger)"/>
    <property type="match status" value="1"/>
</dbReference>
<keyword evidence="3" id="KW-0812">Transmembrane</keyword>
<dbReference type="SUPFAM" id="SSF57850">
    <property type="entry name" value="RING/U-box"/>
    <property type="match status" value="1"/>
</dbReference>
<evidence type="ECO:0000256" key="3">
    <source>
        <dbReference type="SAM" id="Phobius"/>
    </source>
</evidence>
<evidence type="ECO:0000256" key="1">
    <source>
        <dbReference type="PROSITE-ProRule" id="PRU00175"/>
    </source>
</evidence>
<name>A0A367KX90_RHIST</name>
<dbReference type="PROSITE" id="PS50089">
    <property type="entry name" value="ZF_RING_2"/>
    <property type="match status" value="1"/>
</dbReference>
<reference evidence="5 6" key="1">
    <citation type="journal article" date="2018" name="G3 (Bethesda)">
        <title>Phylogenetic and Phylogenomic Definition of Rhizopus Species.</title>
        <authorList>
            <person name="Gryganskyi A.P."/>
            <person name="Golan J."/>
            <person name="Dolatabadi S."/>
            <person name="Mondo S."/>
            <person name="Robb S."/>
            <person name="Idnurm A."/>
            <person name="Muszewska A."/>
            <person name="Steczkiewicz K."/>
            <person name="Masonjones S."/>
            <person name="Liao H.L."/>
            <person name="Gajdeczka M.T."/>
            <person name="Anike F."/>
            <person name="Vuek A."/>
            <person name="Anishchenko I.M."/>
            <person name="Voigt K."/>
            <person name="de Hoog G.S."/>
            <person name="Smith M.E."/>
            <person name="Heitman J."/>
            <person name="Vilgalys R."/>
            <person name="Stajich J.E."/>
        </authorList>
    </citation>
    <scope>NUCLEOTIDE SEQUENCE [LARGE SCALE GENOMIC DNA]</scope>
    <source>
        <strain evidence="5 6">LSU 92-RS-03</strain>
    </source>
</reference>
<dbReference type="STRING" id="4846.A0A367KX90"/>
<feature type="transmembrane region" description="Helical" evidence="3">
    <location>
        <begin position="149"/>
        <end position="182"/>
    </location>
</feature>
<dbReference type="Proteomes" id="UP000253551">
    <property type="component" value="Unassembled WGS sequence"/>
</dbReference>
<feature type="domain" description="RING-type" evidence="4">
    <location>
        <begin position="272"/>
        <end position="313"/>
    </location>
</feature>
<comment type="caution">
    <text evidence="5">The sequence shown here is derived from an EMBL/GenBank/DDBJ whole genome shotgun (WGS) entry which is preliminary data.</text>
</comment>
<dbReference type="InterPro" id="IPR013083">
    <property type="entry name" value="Znf_RING/FYVE/PHD"/>
</dbReference>
<dbReference type="InterPro" id="IPR001841">
    <property type="entry name" value="Znf_RING"/>
</dbReference>
<feature type="region of interest" description="Disordered" evidence="2">
    <location>
        <begin position="215"/>
        <end position="235"/>
    </location>
</feature>
<dbReference type="OrthoDB" id="8062037at2759"/>
<keyword evidence="1" id="KW-0479">Metal-binding</keyword>
<evidence type="ECO:0000256" key="2">
    <source>
        <dbReference type="SAM" id="MobiDB-lite"/>
    </source>
</evidence>
<keyword evidence="3" id="KW-1133">Transmembrane helix</keyword>
<feature type="transmembrane region" description="Helical" evidence="3">
    <location>
        <begin position="33"/>
        <end position="56"/>
    </location>
</feature>
<dbReference type="Pfam" id="PF13639">
    <property type="entry name" value="zf-RING_2"/>
    <property type="match status" value="1"/>
</dbReference>
<dbReference type="EMBL" id="PJQM01000100">
    <property type="protein sequence ID" value="RCI06720.1"/>
    <property type="molecule type" value="Genomic_DNA"/>
</dbReference>
<dbReference type="GO" id="GO:0008270">
    <property type="term" value="F:zinc ion binding"/>
    <property type="evidence" value="ECO:0007669"/>
    <property type="project" value="UniProtKB-KW"/>
</dbReference>